<dbReference type="KEGG" id="maqu:Maq22A_2p41750"/>
<evidence type="ECO:0000256" key="3">
    <source>
        <dbReference type="ARBA" id="ARBA00022679"/>
    </source>
</evidence>
<evidence type="ECO:0000256" key="4">
    <source>
        <dbReference type="ARBA" id="ARBA00022729"/>
    </source>
</evidence>
<keyword evidence="4" id="KW-0732">Signal</keyword>
<dbReference type="GO" id="GO:0016740">
    <property type="term" value="F:transferase activity"/>
    <property type="evidence" value="ECO:0007669"/>
    <property type="project" value="UniProtKB-KW"/>
</dbReference>
<keyword evidence="3" id="KW-0808">Transferase</keyword>
<comment type="subcellular location">
    <subcellularLocation>
        <location evidence="1">Periplasm</location>
    </subcellularLocation>
</comment>
<evidence type="ECO:0000256" key="1">
    <source>
        <dbReference type="ARBA" id="ARBA00004418"/>
    </source>
</evidence>
<protein>
    <submittedName>
        <fullName evidence="8">Alginate biosynthesis protein algJ</fullName>
    </submittedName>
</protein>
<dbReference type="SUPFAM" id="SSF52266">
    <property type="entry name" value="SGNH hydrolase"/>
    <property type="match status" value="1"/>
</dbReference>
<dbReference type="EMBL" id="AP014706">
    <property type="protein sequence ID" value="BAQ50109.1"/>
    <property type="molecule type" value="Genomic_DNA"/>
</dbReference>
<reference evidence="9" key="2">
    <citation type="submission" date="2015-01" db="EMBL/GenBank/DDBJ databases">
        <title>Complete genome sequence of Methylobacterium aquaticum strain 22A.</title>
        <authorList>
            <person name="Tani A."/>
            <person name="Ogura Y."/>
            <person name="Hayashi T."/>
        </authorList>
    </citation>
    <scope>NUCLEOTIDE SEQUENCE [LARGE SCALE GENOMIC DNA]</scope>
    <source>
        <strain evidence="9">MA-22A</strain>
        <plasmid evidence="9">Plasmid pMaq22A_2p DNA</plasmid>
    </source>
</reference>
<sequence>MDAPLDRPIVANTQPRRSSREISERFQGALVVGLLALGAWQGFSALATPSAQRRLAQVRSLDALLDGRAAAAVNFVEAHYLPADPILRAAGGVFRWRLFGSGGPQVAVGCDDWLYLTEEAQTVRGAEENLAARADIVAQVAAALARRGIELVVAVVPDKARIERATLCNAPRTAQSTARYDAFQAMLRERRVASLDLVKPLDQARQDGPVYYRTDTHWNQRGAAIAAKAVAEAVTTTLDPGFAYRTEAAAVETDGPGDLLRLMSLDLVPETLSPLGIKLRPASDRQFVARTVQTEKPAEADDLLATGPGDQVVLIGSSYSTNANFQGSLQEALRAPVTNVAEAGGGFAGAASTYFGGSAFTETPPRLIVWEIPERALSKPLQAQDRSLAQERGLAEVK</sequence>
<proteinExistence type="predicted"/>
<evidence type="ECO:0000313" key="8">
    <source>
        <dbReference type="EMBL" id="BAQ50109.1"/>
    </source>
</evidence>
<feature type="domain" description="AlgX/AlgJ SGNH hydrolase-like" evidence="7">
    <location>
        <begin position="106"/>
        <end position="374"/>
    </location>
</feature>
<name>A0A0C6FWY3_9HYPH</name>
<gene>
    <name evidence="8" type="ORF">Maq22A_2p41750</name>
</gene>
<dbReference type="Proteomes" id="UP000061432">
    <property type="component" value="Plasmid pMaq22A_2p"/>
</dbReference>
<reference evidence="8 9" key="1">
    <citation type="journal article" date="2015" name="Genome Announc.">
        <title>Complete Genome Sequence of Methylobacterium aquaticum Strain 22A, Isolated from Racomitrium japonicum Moss.</title>
        <authorList>
            <person name="Tani A."/>
            <person name="Ogura Y."/>
            <person name="Hayashi T."/>
            <person name="Kimbara K."/>
        </authorList>
    </citation>
    <scope>NUCLEOTIDE SEQUENCE [LARGE SCALE GENOMIC DNA]</scope>
    <source>
        <strain evidence="8 9">MA-22A</strain>
        <plasmid evidence="9">Plasmid pMaq22A_2p DNA</plasmid>
    </source>
</reference>
<evidence type="ECO:0000313" key="9">
    <source>
        <dbReference type="Proteomes" id="UP000061432"/>
    </source>
</evidence>
<evidence type="ECO:0000256" key="5">
    <source>
        <dbReference type="ARBA" id="ARBA00022764"/>
    </source>
</evidence>
<keyword evidence="6" id="KW-0016">Alginate biosynthesis</keyword>
<geneLocation type="plasmid" evidence="9">
    <name>pMaq22A_2p DNA</name>
</geneLocation>
<accession>A0A0C6FWY3</accession>
<evidence type="ECO:0000256" key="6">
    <source>
        <dbReference type="ARBA" id="ARBA00022841"/>
    </source>
</evidence>
<dbReference type="OrthoDB" id="5243588at2"/>
<dbReference type="AlphaFoldDB" id="A0A0C6FWY3"/>
<organism evidence="8 9">
    <name type="scientific">Methylobacterium aquaticum</name>
    <dbReference type="NCBI Taxonomy" id="270351"/>
    <lineage>
        <taxon>Bacteria</taxon>
        <taxon>Pseudomonadati</taxon>
        <taxon>Pseudomonadota</taxon>
        <taxon>Alphaproteobacteria</taxon>
        <taxon>Hyphomicrobiales</taxon>
        <taxon>Methylobacteriaceae</taxon>
        <taxon>Methylobacterium</taxon>
    </lineage>
</organism>
<dbReference type="GO" id="GO:0042597">
    <property type="term" value="C:periplasmic space"/>
    <property type="evidence" value="ECO:0007669"/>
    <property type="project" value="UniProtKB-SubCell"/>
</dbReference>
<dbReference type="InterPro" id="IPR031811">
    <property type="entry name" value="ALGX/ALGJ_SGNH-like"/>
</dbReference>
<evidence type="ECO:0000259" key="7">
    <source>
        <dbReference type="Pfam" id="PF16822"/>
    </source>
</evidence>
<dbReference type="GO" id="GO:0042121">
    <property type="term" value="P:alginic acid biosynthetic process"/>
    <property type="evidence" value="ECO:0007669"/>
    <property type="project" value="UniProtKB-UniPathway"/>
</dbReference>
<dbReference type="UniPathway" id="UPA00286"/>
<comment type="pathway">
    <text evidence="2">Glycan biosynthesis; alginate biosynthesis.</text>
</comment>
<dbReference type="PATRIC" id="fig|270351.10.peg.7260"/>
<keyword evidence="5" id="KW-0574">Periplasm</keyword>
<dbReference type="Pfam" id="PF16822">
    <property type="entry name" value="ALGX"/>
    <property type="match status" value="1"/>
</dbReference>
<keyword evidence="8" id="KW-0614">Plasmid</keyword>
<evidence type="ECO:0000256" key="2">
    <source>
        <dbReference type="ARBA" id="ARBA00005182"/>
    </source>
</evidence>